<dbReference type="GO" id="GO:0005737">
    <property type="term" value="C:cytoplasm"/>
    <property type="evidence" value="ECO:0007669"/>
    <property type="project" value="UniProtKB-SubCell"/>
</dbReference>
<comment type="subcellular location">
    <subcellularLocation>
        <location evidence="3">Cytoplasm</location>
    </subcellularLocation>
</comment>
<dbReference type="Proteomes" id="UP000280307">
    <property type="component" value="Unassembled WGS sequence"/>
</dbReference>
<dbReference type="PANTHER" id="PTHR24421">
    <property type="entry name" value="NITRATE/NITRITE SENSOR PROTEIN NARX-RELATED"/>
    <property type="match status" value="1"/>
</dbReference>
<comment type="caution">
    <text evidence="17">The sequence shown here is derived from an EMBL/GenBank/DDBJ whole genome shotgun (WGS) entry which is preliminary data.</text>
</comment>
<dbReference type="Pfam" id="PF02518">
    <property type="entry name" value="HATPase_c"/>
    <property type="match status" value="1"/>
</dbReference>
<evidence type="ECO:0000256" key="3">
    <source>
        <dbReference type="ARBA" id="ARBA00004496"/>
    </source>
</evidence>
<keyword evidence="12" id="KW-0902">Two-component regulatory system</keyword>
<evidence type="ECO:0000256" key="2">
    <source>
        <dbReference type="ARBA" id="ARBA00001966"/>
    </source>
</evidence>
<dbReference type="SUPFAM" id="SSF55781">
    <property type="entry name" value="GAF domain-like"/>
    <property type="match status" value="2"/>
</dbReference>
<dbReference type="SMART" id="SM00065">
    <property type="entry name" value="GAF"/>
    <property type="match status" value="2"/>
</dbReference>
<keyword evidence="10" id="KW-0418">Kinase</keyword>
<evidence type="ECO:0000259" key="16">
    <source>
        <dbReference type="PROSITE" id="PS50109"/>
    </source>
</evidence>
<reference evidence="17 18" key="1">
    <citation type="submission" date="2018-12" db="EMBL/GenBank/DDBJ databases">
        <title>Genome Sequence of Candidatus Viridilinea halotolerans isolated from saline sulfide-rich spring.</title>
        <authorList>
            <person name="Grouzdev D.S."/>
            <person name="Burganskaya E.I."/>
            <person name="Krutkina M.S."/>
            <person name="Sukhacheva M.V."/>
            <person name="Gorlenko V.M."/>
        </authorList>
    </citation>
    <scope>NUCLEOTIDE SEQUENCE [LARGE SCALE GENOMIC DNA]</scope>
    <source>
        <strain evidence="17">Chok-6</strain>
    </source>
</reference>
<dbReference type="EMBL" id="RSAS01000464">
    <property type="protein sequence ID" value="RRR71238.1"/>
    <property type="molecule type" value="Genomic_DNA"/>
</dbReference>
<dbReference type="InterPro" id="IPR011712">
    <property type="entry name" value="Sig_transdc_His_kin_sub3_dim/P"/>
</dbReference>
<keyword evidence="6" id="KW-0004">4Fe-4S</keyword>
<evidence type="ECO:0000256" key="8">
    <source>
        <dbReference type="ARBA" id="ARBA00022679"/>
    </source>
</evidence>
<keyword evidence="9" id="KW-0479">Metal-binding</keyword>
<evidence type="ECO:0000256" key="4">
    <source>
        <dbReference type="ARBA" id="ARBA00012438"/>
    </source>
</evidence>
<keyword evidence="13" id="KW-0411">Iron-sulfur</keyword>
<proteinExistence type="predicted"/>
<dbReference type="PRINTS" id="PR00344">
    <property type="entry name" value="BCTRLSENSOR"/>
</dbReference>
<evidence type="ECO:0000256" key="1">
    <source>
        <dbReference type="ARBA" id="ARBA00000085"/>
    </source>
</evidence>
<dbReference type="InterPro" id="IPR029016">
    <property type="entry name" value="GAF-like_dom_sf"/>
</dbReference>
<comment type="catalytic activity">
    <reaction evidence="1">
        <text>ATP + protein L-histidine = ADP + protein N-phospho-L-histidine.</text>
        <dbReference type="EC" id="2.7.13.3"/>
    </reaction>
</comment>
<evidence type="ECO:0000256" key="5">
    <source>
        <dbReference type="ARBA" id="ARBA00017322"/>
    </source>
</evidence>
<keyword evidence="7" id="KW-0963">Cytoplasm</keyword>
<comment type="function">
    <text evidence="14">Member of the two-component regulatory system NreB/NreC involved in the control of dissimilatory nitrate/nitrite reduction in response to oxygen. NreB functions as a direct oxygen sensor histidine kinase which is autophosphorylated, in the absence of oxygen, probably at the conserved histidine residue, and transfers its phosphate group probably to a conserved aspartate residue of NreC. NreB/NreC activates the expression of the nitrate (narGHJI) and nitrite (nir) reductase operons, as well as the putative nitrate transporter gene narT.</text>
</comment>
<keyword evidence="8" id="KW-0808">Transferase</keyword>
<dbReference type="GO" id="GO:0016020">
    <property type="term" value="C:membrane"/>
    <property type="evidence" value="ECO:0007669"/>
    <property type="project" value="InterPro"/>
</dbReference>
<dbReference type="SUPFAM" id="SSF55874">
    <property type="entry name" value="ATPase domain of HSP90 chaperone/DNA topoisomerase II/histidine kinase"/>
    <property type="match status" value="1"/>
</dbReference>
<evidence type="ECO:0000256" key="9">
    <source>
        <dbReference type="ARBA" id="ARBA00022723"/>
    </source>
</evidence>
<evidence type="ECO:0000256" key="6">
    <source>
        <dbReference type="ARBA" id="ARBA00022485"/>
    </source>
</evidence>
<protein>
    <recommendedName>
        <fullName evidence="5">Oxygen sensor histidine kinase NreB</fullName>
        <ecNumber evidence="4">2.7.13.3</ecNumber>
    </recommendedName>
    <alternativeName>
        <fullName evidence="15">Nitrogen regulation protein B</fullName>
    </alternativeName>
</protein>
<dbReference type="Pfam" id="PF13185">
    <property type="entry name" value="GAF_2"/>
    <property type="match status" value="2"/>
</dbReference>
<accession>A0A426TYM0</accession>
<gene>
    <name evidence="17" type="ORF">EI684_11880</name>
</gene>
<dbReference type="InterPro" id="IPR050482">
    <property type="entry name" value="Sensor_HK_TwoCompSys"/>
</dbReference>
<dbReference type="InterPro" id="IPR003594">
    <property type="entry name" value="HATPase_dom"/>
</dbReference>
<evidence type="ECO:0000256" key="13">
    <source>
        <dbReference type="ARBA" id="ARBA00023014"/>
    </source>
</evidence>
<feature type="domain" description="Histidine kinase" evidence="16">
    <location>
        <begin position="357"/>
        <end position="554"/>
    </location>
</feature>
<evidence type="ECO:0000313" key="18">
    <source>
        <dbReference type="Proteomes" id="UP000280307"/>
    </source>
</evidence>
<evidence type="ECO:0000256" key="12">
    <source>
        <dbReference type="ARBA" id="ARBA00023012"/>
    </source>
</evidence>
<dbReference type="PANTHER" id="PTHR24421:SF61">
    <property type="entry name" value="OXYGEN SENSOR HISTIDINE KINASE NREB"/>
    <property type="match status" value="1"/>
</dbReference>
<name>A0A426TYM0_9CHLR</name>
<dbReference type="InterPro" id="IPR036890">
    <property type="entry name" value="HATPase_C_sf"/>
</dbReference>
<evidence type="ECO:0000256" key="10">
    <source>
        <dbReference type="ARBA" id="ARBA00022777"/>
    </source>
</evidence>
<evidence type="ECO:0000256" key="14">
    <source>
        <dbReference type="ARBA" id="ARBA00024827"/>
    </source>
</evidence>
<dbReference type="EC" id="2.7.13.3" evidence="4"/>
<dbReference type="InterPro" id="IPR003018">
    <property type="entry name" value="GAF"/>
</dbReference>
<dbReference type="GO" id="GO:0046983">
    <property type="term" value="F:protein dimerization activity"/>
    <property type="evidence" value="ECO:0007669"/>
    <property type="project" value="InterPro"/>
</dbReference>
<comment type="cofactor">
    <cofactor evidence="2">
        <name>[4Fe-4S] cluster</name>
        <dbReference type="ChEBI" id="CHEBI:49883"/>
    </cofactor>
</comment>
<evidence type="ECO:0000256" key="11">
    <source>
        <dbReference type="ARBA" id="ARBA00023004"/>
    </source>
</evidence>
<dbReference type="Gene3D" id="3.30.565.10">
    <property type="entry name" value="Histidine kinase-like ATPase, C-terminal domain"/>
    <property type="match status" value="1"/>
</dbReference>
<dbReference type="InterPro" id="IPR004358">
    <property type="entry name" value="Sig_transdc_His_kin-like_C"/>
</dbReference>
<evidence type="ECO:0000256" key="15">
    <source>
        <dbReference type="ARBA" id="ARBA00030800"/>
    </source>
</evidence>
<evidence type="ECO:0000256" key="7">
    <source>
        <dbReference type="ARBA" id="ARBA00022490"/>
    </source>
</evidence>
<dbReference type="GO" id="GO:0046872">
    <property type="term" value="F:metal ion binding"/>
    <property type="evidence" value="ECO:0007669"/>
    <property type="project" value="UniProtKB-KW"/>
</dbReference>
<dbReference type="SMART" id="SM00387">
    <property type="entry name" value="HATPase_c"/>
    <property type="match status" value="1"/>
</dbReference>
<dbReference type="Gene3D" id="3.30.450.40">
    <property type="match status" value="2"/>
</dbReference>
<dbReference type="InterPro" id="IPR005467">
    <property type="entry name" value="His_kinase_dom"/>
</dbReference>
<sequence length="554" mass="58978">ALAVENVRLAERSARLLAKEQLLAALGRAVSGTLDLQQIVEHTVTRLHAAFGAGALALLDTTGELVVMAAAPSQAHLVGRRWACNAGMVGWVVAHGQPFLANDLAATPELLPPAPGWEAWIMAPLRSGGQVIGMILVGAAQAHAFTYTDVDLIEAIAAQVSGPITSARLYAQAQRLAAQVQRRADELAVLNRIARTTSALLDQAAIVAMATQQIQAGFGFPQVDLFLFDEESNELVLGASVGSYPTVALGYRQHINLGLMGRAARTRQLVYAAAVAAEAEYLALTEREATGAELVVPIVTGERLLGVLNIEAAEREAFDDADAKLLTTVADMLAGALENVRLYRRAQAAAVLEERNRLARELHDSVTQQLFSMTLTAQAARAQLERNPPRVAGQLERLQETATAALAEMRALIAQLRPPALRDQGLVAALQQHAQKLSQREGIVISLGVVGDERLAQGSEQPIFRIVQEALNNVCKHAAACNVQITLEFSSNVILVRVRDDGAGFAPEATPSSAGRQLGILGMRERAAELGGTLELCSTPGSGTEVVVRVPRRV</sequence>
<dbReference type="CDD" id="cd16917">
    <property type="entry name" value="HATPase_UhpB-NarQ-NarX-like"/>
    <property type="match status" value="1"/>
</dbReference>
<keyword evidence="11" id="KW-0408">Iron</keyword>
<dbReference type="GO" id="GO:0051539">
    <property type="term" value="F:4 iron, 4 sulfur cluster binding"/>
    <property type="evidence" value="ECO:0007669"/>
    <property type="project" value="UniProtKB-KW"/>
</dbReference>
<dbReference type="GO" id="GO:0000155">
    <property type="term" value="F:phosphorelay sensor kinase activity"/>
    <property type="evidence" value="ECO:0007669"/>
    <property type="project" value="InterPro"/>
</dbReference>
<organism evidence="17 18">
    <name type="scientific">Candidatus Viridilinea halotolerans</name>
    <dbReference type="NCBI Taxonomy" id="2491704"/>
    <lineage>
        <taxon>Bacteria</taxon>
        <taxon>Bacillati</taxon>
        <taxon>Chloroflexota</taxon>
        <taxon>Chloroflexia</taxon>
        <taxon>Chloroflexales</taxon>
        <taxon>Chloroflexineae</taxon>
        <taxon>Oscillochloridaceae</taxon>
        <taxon>Candidatus Viridilinea</taxon>
    </lineage>
</organism>
<dbReference type="AlphaFoldDB" id="A0A426TYM0"/>
<dbReference type="PROSITE" id="PS50109">
    <property type="entry name" value="HIS_KIN"/>
    <property type="match status" value="1"/>
</dbReference>
<evidence type="ECO:0000313" key="17">
    <source>
        <dbReference type="EMBL" id="RRR71238.1"/>
    </source>
</evidence>
<feature type="non-terminal residue" evidence="17">
    <location>
        <position position="1"/>
    </location>
</feature>
<dbReference type="Pfam" id="PF07730">
    <property type="entry name" value="HisKA_3"/>
    <property type="match status" value="1"/>
</dbReference>
<dbReference type="Gene3D" id="1.20.5.1930">
    <property type="match status" value="1"/>
</dbReference>